<dbReference type="InterPro" id="IPR008628">
    <property type="entry name" value="GPP34-like"/>
</dbReference>
<dbReference type="RefSeq" id="WP_159744824.1">
    <property type="nucleotide sequence ID" value="NZ_BLIR01000001.1"/>
</dbReference>
<evidence type="ECO:0008006" key="7">
    <source>
        <dbReference type="Google" id="ProtNLM"/>
    </source>
</evidence>
<dbReference type="InterPro" id="IPR038261">
    <property type="entry name" value="GPP34-like_sf"/>
</dbReference>
<evidence type="ECO:0000256" key="1">
    <source>
        <dbReference type="ARBA" id="ARBA00004255"/>
    </source>
</evidence>
<keyword evidence="3" id="KW-0446">Lipid-binding</keyword>
<comment type="caution">
    <text evidence="5">The sequence shown here is derived from an EMBL/GenBank/DDBJ whole genome shotgun (WGS) entry which is preliminary data.</text>
</comment>
<dbReference type="GeneID" id="96284814"/>
<dbReference type="GO" id="GO:0005737">
    <property type="term" value="C:cytoplasm"/>
    <property type="evidence" value="ECO:0007669"/>
    <property type="project" value="UniProtKB-ARBA"/>
</dbReference>
<name>A0A640UTY8_9ACTN</name>
<evidence type="ECO:0000256" key="4">
    <source>
        <dbReference type="ARBA" id="ARBA00023136"/>
    </source>
</evidence>
<dbReference type="OrthoDB" id="4337985at2"/>
<dbReference type="GO" id="GO:0070273">
    <property type="term" value="F:phosphatidylinositol-4-phosphate binding"/>
    <property type="evidence" value="ECO:0007669"/>
    <property type="project" value="InterPro"/>
</dbReference>
<accession>A0A640UTY8</accession>
<sequence length="216" mass="23891">MTGAPLTLPEELLLLALEPVRGRFQGNPRYLRYGLAGAALADLEQAGRITVGSGDRITVIQPLPLDDPVLDGVLAALPRPDKRGRGVKAERWVRRAGRPVQELCVRRLEERGALRRETRRALGLFPYERFPSGAVDLAGPARDRFAGARDAGFPDRRSRVIAALASVTDLDRRLPLGRDHRPVRREMKRLARELWMARAVQRAVRQDKAAAEGGSG</sequence>
<protein>
    <recommendedName>
        <fullName evidence="7">GPP34 family phosphoprotein</fullName>
    </recommendedName>
</protein>
<gene>
    <name evidence="5" type="ORF">Stube_37100</name>
</gene>
<evidence type="ECO:0000313" key="6">
    <source>
        <dbReference type="Proteomes" id="UP000431826"/>
    </source>
</evidence>
<dbReference type="AlphaFoldDB" id="A0A640UTY8"/>
<evidence type="ECO:0000313" key="5">
    <source>
        <dbReference type="EMBL" id="GFE39037.1"/>
    </source>
</evidence>
<proteinExistence type="predicted"/>
<evidence type="ECO:0000256" key="2">
    <source>
        <dbReference type="ARBA" id="ARBA00023034"/>
    </source>
</evidence>
<dbReference type="Proteomes" id="UP000431826">
    <property type="component" value="Unassembled WGS sequence"/>
</dbReference>
<organism evidence="5 6">
    <name type="scientific">Streptomyces tubercidicus</name>
    <dbReference type="NCBI Taxonomy" id="47759"/>
    <lineage>
        <taxon>Bacteria</taxon>
        <taxon>Bacillati</taxon>
        <taxon>Actinomycetota</taxon>
        <taxon>Actinomycetes</taxon>
        <taxon>Kitasatosporales</taxon>
        <taxon>Streptomycetaceae</taxon>
        <taxon>Streptomyces</taxon>
    </lineage>
</organism>
<keyword evidence="2" id="KW-0333">Golgi apparatus</keyword>
<dbReference type="EMBL" id="BLIR01000001">
    <property type="protein sequence ID" value="GFE39037.1"/>
    <property type="molecule type" value="Genomic_DNA"/>
</dbReference>
<comment type="subcellular location">
    <subcellularLocation>
        <location evidence="1">Golgi apparatus membrane</location>
        <topology evidence="1">Peripheral membrane protein</topology>
        <orientation evidence="1">Cytoplasmic side</orientation>
    </subcellularLocation>
</comment>
<dbReference type="GO" id="GO:0012505">
    <property type="term" value="C:endomembrane system"/>
    <property type="evidence" value="ECO:0007669"/>
    <property type="project" value="UniProtKB-ARBA"/>
</dbReference>
<reference evidence="5 6" key="1">
    <citation type="submission" date="2019-12" db="EMBL/GenBank/DDBJ databases">
        <title>Whole genome shotgun sequence of Streptomyces tubercidicus NBRC 13090.</title>
        <authorList>
            <person name="Ichikawa N."/>
            <person name="Kimura A."/>
            <person name="Kitahashi Y."/>
            <person name="Komaki H."/>
            <person name="Tamura T."/>
        </authorList>
    </citation>
    <scope>NUCLEOTIDE SEQUENCE [LARGE SCALE GENOMIC DNA]</scope>
    <source>
        <strain evidence="5 6">NBRC 13090</strain>
    </source>
</reference>
<keyword evidence="6" id="KW-1185">Reference proteome</keyword>
<dbReference type="Gene3D" id="1.10.3630.10">
    <property type="entry name" value="yeast vps74-n-term truncation variant domain like"/>
    <property type="match status" value="1"/>
</dbReference>
<dbReference type="Pfam" id="PF05719">
    <property type="entry name" value="GPP34"/>
    <property type="match status" value="1"/>
</dbReference>
<evidence type="ECO:0000256" key="3">
    <source>
        <dbReference type="ARBA" id="ARBA00023121"/>
    </source>
</evidence>
<keyword evidence="4" id="KW-0472">Membrane</keyword>